<dbReference type="Pfam" id="PF00391">
    <property type="entry name" value="PEP-utilizers"/>
    <property type="match status" value="1"/>
</dbReference>
<dbReference type="InterPro" id="IPR015813">
    <property type="entry name" value="Pyrv/PenolPyrv_kinase-like_dom"/>
</dbReference>
<dbReference type="Pfam" id="PF01590">
    <property type="entry name" value="GAF"/>
    <property type="match status" value="1"/>
</dbReference>
<evidence type="ECO:0000256" key="7">
    <source>
        <dbReference type="ARBA" id="ARBA00022490"/>
    </source>
</evidence>
<dbReference type="SUPFAM" id="SSF51621">
    <property type="entry name" value="Phosphoenolpyruvate/pyruvate domain"/>
    <property type="match status" value="1"/>
</dbReference>
<dbReference type="EMBL" id="JBHUIP010000016">
    <property type="protein sequence ID" value="MFD2265357.1"/>
    <property type="molecule type" value="Genomic_DNA"/>
</dbReference>
<evidence type="ECO:0000256" key="12">
    <source>
        <dbReference type="ARBA" id="ARBA00022777"/>
    </source>
</evidence>
<feature type="domain" description="GAF" evidence="14">
    <location>
        <begin position="26"/>
        <end position="172"/>
    </location>
</feature>
<keyword evidence="10" id="KW-0598">Phosphotransferase system</keyword>
<dbReference type="InterPro" id="IPR008279">
    <property type="entry name" value="PEP-util_enz_mobile_dom"/>
</dbReference>
<keyword evidence="11" id="KW-0479">Metal-binding</keyword>
<name>A0ABW5DWR9_9PROT</name>
<evidence type="ECO:0000256" key="13">
    <source>
        <dbReference type="ARBA" id="ARBA00022842"/>
    </source>
</evidence>
<comment type="subcellular location">
    <subcellularLocation>
        <location evidence="3">Cytoplasm</location>
    </subcellularLocation>
</comment>
<keyword evidence="13" id="KW-0460">Magnesium</keyword>
<dbReference type="PRINTS" id="PR01736">
    <property type="entry name" value="PHPHTRNFRASE"/>
</dbReference>
<dbReference type="Pfam" id="PF02896">
    <property type="entry name" value="PEP-utilizers_C"/>
    <property type="match status" value="1"/>
</dbReference>
<evidence type="ECO:0000256" key="10">
    <source>
        <dbReference type="ARBA" id="ARBA00022683"/>
    </source>
</evidence>
<dbReference type="InterPro" id="IPR006318">
    <property type="entry name" value="PTS_EI-like"/>
</dbReference>
<evidence type="ECO:0000259" key="14">
    <source>
        <dbReference type="SMART" id="SM00065"/>
    </source>
</evidence>
<evidence type="ECO:0000256" key="3">
    <source>
        <dbReference type="ARBA" id="ARBA00004496"/>
    </source>
</evidence>
<evidence type="ECO:0000256" key="2">
    <source>
        <dbReference type="ARBA" id="ARBA00001946"/>
    </source>
</evidence>
<keyword evidence="9 15" id="KW-0808">Transferase</keyword>
<comment type="similarity">
    <text evidence="4">Belongs to the PEP-utilizing enzyme family.</text>
</comment>
<accession>A0ABW5DWR9</accession>
<dbReference type="Proteomes" id="UP001597295">
    <property type="component" value="Unassembled WGS sequence"/>
</dbReference>
<dbReference type="GO" id="GO:0008965">
    <property type="term" value="F:phosphoenolpyruvate-protein phosphotransferase activity"/>
    <property type="evidence" value="ECO:0007669"/>
    <property type="project" value="UniProtKB-EC"/>
</dbReference>
<dbReference type="InterPro" id="IPR040442">
    <property type="entry name" value="Pyrv_kinase-like_dom_sf"/>
</dbReference>
<dbReference type="PROSITE" id="PS00742">
    <property type="entry name" value="PEP_ENZYMES_2"/>
    <property type="match status" value="1"/>
</dbReference>
<keyword evidence="8" id="KW-0762">Sugar transport</keyword>
<keyword evidence="16" id="KW-1185">Reference proteome</keyword>
<keyword evidence="6" id="KW-0813">Transport</keyword>
<dbReference type="InterPro" id="IPR036637">
    <property type="entry name" value="Phosphohistidine_dom_sf"/>
</dbReference>
<dbReference type="InterPro" id="IPR036618">
    <property type="entry name" value="PtsI_HPr-bd_sf"/>
</dbReference>
<dbReference type="Gene3D" id="3.20.20.60">
    <property type="entry name" value="Phosphoenolpyruvate-binding domains"/>
    <property type="match status" value="1"/>
</dbReference>
<evidence type="ECO:0000256" key="9">
    <source>
        <dbReference type="ARBA" id="ARBA00022679"/>
    </source>
</evidence>
<protein>
    <recommendedName>
        <fullName evidence="5">phosphoenolpyruvate--protein phosphotransferase</fullName>
        <ecNumber evidence="5">2.7.3.9</ecNumber>
    </recommendedName>
</protein>
<comment type="catalytic activity">
    <reaction evidence="1">
        <text>L-histidyl-[protein] + phosphoenolpyruvate = N(pros)-phospho-L-histidyl-[protein] + pyruvate</text>
        <dbReference type="Rhea" id="RHEA:23880"/>
        <dbReference type="Rhea" id="RHEA-COMP:9745"/>
        <dbReference type="Rhea" id="RHEA-COMP:9746"/>
        <dbReference type="ChEBI" id="CHEBI:15361"/>
        <dbReference type="ChEBI" id="CHEBI:29979"/>
        <dbReference type="ChEBI" id="CHEBI:58702"/>
        <dbReference type="ChEBI" id="CHEBI:64837"/>
        <dbReference type="EC" id="2.7.3.9"/>
    </reaction>
</comment>
<dbReference type="InterPro" id="IPR000121">
    <property type="entry name" value="PEP_util_C"/>
</dbReference>
<evidence type="ECO:0000313" key="16">
    <source>
        <dbReference type="Proteomes" id="UP001597295"/>
    </source>
</evidence>
<dbReference type="InterPro" id="IPR003018">
    <property type="entry name" value="GAF"/>
</dbReference>
<evidence type="ECO:0000256" key="6">
    <source>
        <dbReference type="ARBA" id="ARBA00022448"/>
    </source>
</evidence>
<sequence length="755" mass="82512">MAQAPAWSGARLLLRRLRDVMAGQGSAEERLAQTVRVIAGEMVAEVCSAYIMRAGELLELFATEGLNPEAIHNTRMRVGEGLIGDIAAHARPLAVSDAWSHPNFSYKPETGEDIYRSLLGVPILKGGRVIGVLAVQNKAERAYAEEEVETLETVAMVLAELVTSGDLVDPGESIAGDTNAIVPRRMEGVRLNPGLAIGKVHLHQQRIVITRMVAENPAEEEERLREAIAAMHAQLDDLIAAHDLGAGGGELADVMETYRLFAQDRGWIGRIREAINSGLTAEAAVQRVQNDMRARMREVTDPYLKERLLDLEDLTARLLMHLQGGFGQQMEMPEEAILVARAMGPAELLDYDRRKLKALVMEEGSATSHVAIVARALDIPVLGRIPGVLDRVDNGDTVVVDGDNGQLFLRPGADVLDGARASIEARALLRAQYAALRHLPAQTLDGQSVKLQLNAGLLIDLGNMAETGADGIGLYRTEIPFMVRSAYPDVPTQAEIYRRVLEIADDKPVTFRTLDIGGDKTLPYFDGGVDENPAMGWRAIRIGLDRPAMLRQQLRAMILAAGDRHLRIMFPMIAEVAELVDARRILDDEMQLAQDRGQTLPNRLDVGTMLEVPALMWQLPALISRIDFLSVGSNDLLQFLFACDRGSPRLSDRYDTLSPAVMNFFRDLSRSTAESGCTVTVCGEMAGRPLEAMALIGLGLRSLSMSAGSIGPVKAMARSLDAHRLTTFLDHHSQSPNRSLRTLLKGYARDHGVVI</sequence>
<dbReference type="Pfam" id="PF05524">
    <property type="entry name" value="PEP-utilisers_N"/>
    <property type="match status" value="1"/>
</dbReference>
<dbReference type="PANTHER" id="PTHR46244">
    <property type="entry name" value="PHOSPHOENOLPYRUVATE-PROTEIN PHOSPHOTRANSFERASE"/>
    <property type="match status" value="1"/>
</dbReference>
<evidence type="ECO:0000256" key="11">
    <source>
        <dbReference type="ARBA" id="ARBA00022723"/>
    </source>
</evidence>
<evidence type="ECO:0000256" key="1">
    <source>
        <dbReference type="ARBA" id="ARBA00000683"/>
    </source>
</evidence>
<reference evidence="16" key="1">
    <citation type="journal article" date="2019" name="Int. J. Syst. Evol. Microbiol.">
        <title>The Global Catalogue of Microorganisms (GCM) 10K type strain sequencing project: providing services to taxonomists for standard genome sequencing and annotation.</title>
        <authorList>
            <consortium name="The Broad Institute Genomics Platform"/>
            <consortium name="The Broad Institute Genome Sequencing Center for Infectious Disease"/>
            <person name="Wu L."/>
            <person name="Ma J."/>
        </authorList>
    </citation>
    <scope>NUCLEOTIDE SEQUENCE [LARGE SCALE GENOMIC DNA]</scope>
    <source>
        <strain evidence="16">CGMCC 1.19062</strain>
    </source>
</reference>
<dbReference type="NCBIfam" id="TIGR01417">
    <property type="entry name" value="PTS_I_fam"/>
    <property type="match status" value="1"/>
</dbReference>
<dbReference type="PANTHER" id="PTHR46244:SF6">
    <property type="entry name" value="PHOSPHOENOLPYRUVATE-PROTEIN PHOSPHOTRANSFERASE"/>
    <property type="match status" value="1"/>
</dbReference>
<evidence type="ECO:0000256" key="8">
    <source>
        <dbReference type="ARBA" id="ARBA00022597"/>
    </source>
</evidence>
<proteinExistence type="inferred from homology"/>
<keyword evidence="12" id="KW-0418">Kinase</keyword>
<evidence type="ECO:0000256" key="4">
    <source>
        <dbReference type="ARBA" id="ARBA00007837"/>
    </source>
</evidence>
<dbReference type="SUPFAM" id="SSF47831">
    <property type="entry name" value="Enzyme I of the PEP:sugar phosphotransferase system HPr-binding (sub)domain"/>
    <property type="match status" value="1"/>
</dbReference>
<comment type="cofactor">
    <cofactor evidence="2">
        <name>Mg(2+)</name>
        <dbReference type="ChEBI" id="CHEBI:18420"/>
    </cofactor>
</comment>
<dbReference type="EC" id="2.7.3.9" evidence="5"/>
<dbReference type="InterPro" id="IPR008731">
    <property type="entry name" value="PTS_EIN"/>
</dbReference>
<evidence type="ECO:0000256" key="5">
    <source>
        <dbReference type="ARBA" id="ARBA00012232"/>
    </source>
</evidence>
<keyword evidence="7" id="KW-0963">Cytoplasm</keyword>
<dbReference type="InterPro" id="IPR050499">
    <property type="entry name" value="PEP-utilizing_PTS_enzyme"/>
</dbReference>
<organism evidence="15 16">
    <name type="scientific">Lacibacterium aquatile</name>
    <dbReference type="NCBI Taxonomy" id="1168082"/>
    <lineage>
        <taxon>Bacteria</taxon>
        <taxon>Pseudomonadati</taxon>
        <taxon>Pseudomonadota</taxon>
        <taxon>Alphaproteobacteria</taxon>
        <taxon>Rhodospirillales</taxon>
        <taxon>Rhodospirillaceae</taxon>
    </lineage>
</organism>
<comment type="caution">
    <text evidence="15">The sequence shown here is derived from an EMBL/GenBank/DDBJ whole genome shotgun (WGS) entry which is preliminary data.</text>
</comment>
<dbReference type="SUPFAM" id="SSF52009">
    <property type="entry name" value="Phosphohistidine domain"/>
    <property type="match status" value="1"/>
</dbReference>
<dbReference type="RefSeq" id="WP_379878610.1">
    <property type="nucleotide sequence ID" value="NZ_JBHUIP010000016.1"/>
</dbReference>
<dbReference type="Gene3D" id="1.10.274.10">
    <property type="entry name" value="PtsI, HPr-binding domain"/>
    <property type="match status" value="1"/>
</dbReference>
<dbReference type="SUPFAM" id="SSF55781">
    <property type="entry name" value="GAF domain-like"/>
    <property type="match status" value="1"/>
</dbReference>
<dbReference type="Gene3D" id="3.50.30.10">
    <property type="entry name" value="Phosphohistidine domain"/>
    <property type="match status" value="1"/>
</dbReference>
<gene>
    <name evidence="15" type="primary">ptsP</name>
    <name evidence="15" type="ORF">ACFSM5_20805</name>
</gene>
<dbReference type="SMART" id="SM00065">
    <property type="entry name" value="GAF"/>
    <property type="match status" value="1"/>
</dbReference>
<evidence type="ECO:0000313" key="15">
    <source>
        <dbReference type="EMBL" id="MFD2265357.1"/>
    </source>
</evidence>
<dbReference type="InterPro" id="IPR029016">
    <property type="entry name" value="GAF-like_dom_sf"/>
</dbReference>
<dbReference type="Gene3D" id="3.30.450.40">
    <property type="match status" value="1"/>
</dbReference>
<dbReference type="InterPro" id="IPR023151">
    <property type="entry name" value="PEP_util_CS"/>
</dbReference>